<accession>A0ABU8TER4</accession>
<dbReference type="PANTHER" id="PTHR30579:SF2">
    <property type="entry name" value="HTH-TYPE TRANSCRIPTIONAL REGULATOR ARGP"/>
    <property type="match status" value="1"/>
</dbReference>
<keyword evidence="3" id="KW-0238">DNA-binding</keyword>
<evidence type="ECO:0000313" key="7">
    <source>
        <dbReference type="Proteomes" id="UP001385499"/>
    </source>
</evidence>
<keyword evidence="4" id="KW-0804">Transcription</keyword>
<dbReference type="SUPFAM" id="SSF53850">
    <property type="entry name" value="Periplasmic binding protein-like II"/>
    <property type="match status" value="1"/>
</dbReference>
<dbReference type="Pfam" id="PF00126">
    <property type="entry name" value="HTH_1"/>
    <property type="match status" value="1"/>
</dbReference>
<dbReference type="PROSITE" id="PS50931">
    <property type="entry name" value="HTH_LYSR"/>
    <property type="match status" value="1"/>
</dbReference>
<dbReference type="PRINTS" id="PR00039">
    <property type="entry name" value="HTHLYSR"/>
</dbReference>
<evidence type="ECO:0000256" key="2">
    <source>
        <dbReference type="ARBA" id="ARBA00023015"/>
    </source>
</evidence>
<name>A0ABU8TER4_9HYPH</name>
<reference evidence="6 7" key="1">
    <citation type="submission" date="2024-02" db="EMBL/GenBank/DDBJ databases">
        <title>Roseibium algae sp. nov., isolated from marine alga (Grateloupia sp.), showing potential in myo-inositol conversion.</title>
        <authorList>
            <person name="Wang Y."/>
        </authorList>
    </citation>
    <scope>NUCLEOTIDE SEQUENCE [LARGE SCALE GENOMIC DNA]</scope>
    <source>
        <strain evidence="6 7">H3510</strain>
    </source>
</reference>
<gene>
    <name evidence="6" type="ORF">V6575_00750</name>
</gene>
<evidence type="ECO:0000259" key="5">
    <source>
        <dbReference type="PROSITE" id="PS50931"/>
    </source>
</evidence>
<dbReference type="InterPro" id="IPR017685">
    <property type="entry name" value="ArgP"/>
</dbReference>
<dbReference type="InterPro" id="IPR000847">
    <property type="entry name" value="LysR_HTH_N"/>
</dbReference>
<evidence type="ECO:0000256" key="4">
    <source>
        <dbReference type="ARBA" id="ARBA00023163"/>
    </source>
</evidence>
<dbReference type="Pfam" id="PF03466">
    <property type="entry name" value="LysR_substrate"/>
    <property type="match status" value="1"/>
</dbReference>
<organism evidence="6 7">
    <name type="scientific">Roseibium algae</name>
    <dbReference type="NCBI Taxonomy" id="3123038"/>
    <lineage>
        <taxon>Bacteria</taxon>
        <taxon>Pseudomonadati</taxon>
        <taxon>Pseudomonadota</taxon>
        <taxon>Alphaproteobacteria</taxon>
        <taxon>Hyphomicrobiales</taxon>
        <taxon>Stappiaceae</taxon>
        <taxon>Roseibium</taxon>
    </lineage>
</organism>
<comment type="caution">
    <text evidence="6">The sequence shown here is derived from an EMBL/GenBank/DDBJ whole genome shotgun (WGS) entry which is preliminary data.</text>
</comment>
<dbReference type="InterPro" id="IPR050176">
    <property type="entry name" value="LTTR"/>
</dbReference>
<feature type="domain" description="HTH lysR-type" evidence="5">
    <location>
        <begin position="1"/>
        <end position="59"/>
    </location>
</feature>
<dbReference type="InterPro" id="IPR036390">
    <property type="entry name" value="WH_DNA-bd_sf"/>
</dbReference>
<proteinExistence type="inferred from homology"/>
<comment type="similarity">
    <text evidence="1">Belongs to the LysR transcriptional regulatory family.</text>
</comment>
<dbReference type="RefSeq" id="WP_340272072.1">
    <property type="nucleotide sequence ID" value="NZ_JBAKIA010000001.1"/>
</dbReference>
<dbReference type="InterPro" id="IPR036388">
    <property type="entry name" value="WH-like_DNA-bd_sf"/>
</dbReference>
<sequence>MKIDPGQLNAVAAVLRSGSFEKAAQRLSVTPSAISQRVKVLEEQLGVVLIVRGLPCHATPAGSRILRHAEEVALLERSLSADIGGADHSEAFPTVRIAVNADSLATWLVPAMAASGDLLFDLQIDDQDHSAHWLRHGDVRAAISADEAPVQGCDCVPLGTLSYRATASPEFMARWFSAEVTLETLLMAPAMIYNSKDNLQSNWMKQTFGHEVSPPCHWLASTHAFVDAAVAGLGWGMNPEPLVRDLIKAGDLVELVPDASLSVPLYWHVSRSASKGLVSLTDAVRKAGREYLQPLEA</sequence>
<keyword evidence="2" id="KW-0805">Transcription regulation</keyword>
<dbReference type="Gene3D" id="1.10.10.10">
    <property type="entry name" value="Winged helix-like DNA-binding domain superfamily/Winged helix DNA-binding domain"/>
    <property type="match status" value="1"/>
</dbReference>
<dbReference type="EMBL" id="JBAKIA010000001">
    <property type="protein sequence ID" value="MEJ8472601.1"/>
    <property type="molecule type" value="Genomic_DNA"/>
</dbReference>
<dbReference type="SUPFAM" id="SSF46785">
    <property type="entry name" value="Winged helix' DNA-binding domain"/>
    <property type="match status" value="1"/>
</dbReference>
<dbReference type="Proteomes" id="UP001385499">
    <property type="component" value="Unassembled WGS sequence"/>
</dbReference>
<protein>
    <submittedName>
        <fullName evidence="6">LysR family transcriptional regulator ArgP</fullName>
    </submittedName>
</protein>
<dbReference type="InterPro" id="IPR005119">
    <property type="entry name" value="LysR_subst-bd"/>
</dbReference>
<keyword evidence="7" id="KW-1185">Reference proteome</keyword>
<dbReference type="Gene3D" id="3.40.190.290">
    <property type="match status" value="1"/>
</dbReference>
<evidence type="ECO:0000256" key="1">
    <source>
        <dbReference type="ARBA" id="ARBA00009437"/>
    </source>
</evidence>
<dbReference type="NCBIfam" id="NF002964">
    <property type="entry name" value="PRK03635.1"/>
    <property type="match status" value="1"/>
</dbReference>
<dbReference type="NCBIfam" id="NF009888">
    <property type="entry name" value="PRK13348.1"/>
    <property type="match status" value="1"/>
</dbReference>
<evidence type="ECO:0000256" key="3">
    <source>
        <dbReference type="ARBA" id="ARBA00023125"/>
    </source>
</evidence>
<dbReference type="PANTHER" id="PTHR30579">
    <property type="entry name" value="TRANSCRIPTIONAL REGULATOR"/>
    <property type="match status" value="1"/>
</dbReference>
<dbReference type="NCBIfam" id="TIGR03298">
    <property type="entry name" value="argP"/>
    <property type="match status" value="1"/>
</dbReference>
<evidence type="ECO:0000313" key="6">
    <source>
        <dbReference type="EMBL" id="MEJ8472601.1"/>
    </source>
</evidence>